<evidence type="ECO:0000313" key="2">
    <source>
        <dbReference type="Proteomes" id="UP000224829"/>
    </source>
</evidence>
<dbReference type="InterPro" id="IPR055632">
    <property type="entry name" value="DUF7208"/>
</dbReference>
<sequence>MSAVDNQIIHVCRTVYGAYLQTCLKLGLPFTLLPNTTLNERLSIQALVAPAVGELPKMKYLVFGNRGHATTVAADGSDEIIPVPHDAEDAGLYGLIPIALRDLDDDLPADIRKNYCLRRIEPHNGINKIAYYGLRLDYTNVTVALQNIQVVEGEVVVTPFTPNAENLNPVPPQISNSGVVLGSDSSVSASAIITVRLSENQIAEMINAHRVRTGSSRSPVISELGFMSGVDRQVQASSGGAGNFMFNEVIAGQLNVIISTHHAIGYSSTGATLAFDVGNTEPLLGANSLNGTTWLS</sequence>
<dbReference type="Pfam" id="PF23838">
    <property type="entry name" value="DUF7208"/>
    <property type="match status" value="1"/>
</dbReference>
<proteinExistence type="predicted"/>
<name>A0A1Y0SXP5_9CAUD</name>
<organism evidence="1 2">
    <name type="scientific">Pseudomonas phage Noxifer</name>
    <dbReference type="NCBI Taxonomy" id="2006684"/>
    <lineage>
        <taxon>Viruses</taxon>
        <taxon>Duplodnaviria</taxon>
        <taxon>Heunggongvirae</taxon>
        <taxon>Uroviricota</taxon>
        <taxon>Caudoviricetes</taxon>
        <taxon>Chimalliviridae</taxon>
        <taxon>Noxifervirus</taxon>
        <taxon>Noxifervirus noxifer</taxon>
    </lineage>
</organism>
<accession>A0A1Y0SXP5</accession>
<protein>
    <submittedName>
        <fullName evidence="1">Virion structural protein</fullName>
    </submittedName>
</protein>
<reference evidence="1 2" key="1">
    <citation type="submission" date="2017-05" db="EMBL/GenBank/DDBJ databases">
        <authorList>
            <person name="Song R."/>
            <person name="Chenine A.L."/>
            <person name="Ruprecht R.M."/>
        </authorList>
    </citation>
    <scope>NUCLEOTIDE SEQUENCE [LARGE SCALE GENOMIC DNA]</scope>
</reference>
<evidence type="ECO:0000313" key="1">
    <source>
        <dbReference type="EMBL" id="ARV77315.1"/>
    </source>
</evidence>
<dbReference type="EMBL" id="MF063068">
    <property type="protein sequence ID" value="ARV77315.1"/>
    <property type="molecule type" value="Genomic_DNA"/>
</dbReference>
<gene>
    <name evidence="1" type="ORF">NOXIFER_146</name>
</gene>
<keyword evidence="2" id="KW-1185">Reference proteome</keyword>
<dbReference type="Proteomes" id="UP000224829">
    <property type="component" value="Segment"/>
</dbReference>
<dbReference type="OrthoDB" id="8434at10239"/>